<name>A0A1H7F3G9_9LACT</name>
<organism evidence="14 15">
    <name type="scientific">Alkalibacterium pelagium</name>
    <dbReference type="NCBI Taxonomy" id="426702"/>
    <lineage>
        <taxon>Bacteria</taxon>
        <taxon>Bacillati</taxon>
        <taxon>Bacillota</taxon>
        <taxon>Bacilli</taxon>
        <taxon>Lactobacillales</taxon>
        <taxon>Carnobacteriaceae</taxon>
        <taxon>Alkalibacterium</taxon>
    </lineage>
</organism>
<evidence type="ECO:0000256" key="2">
    <source>
        <dbReference type="ARBA" id="ARBA00004651"/>
    </source>
</evidence>
<reference evidence="15" key="1">
    <citation type="submission" date="2016-10" db="EMBL/GenBank/DDBJ databases">
        <authorList>
            <person name="Varghese N."/>
            <person name="Submissions S."/>
        </authorList>
    </citation>
    <scope>NUCLEOTIDE SEQUENCE [LARGE SCALE GENOMIC DNA]</scope>
    <source>
        <strain evidence="15">DSM 19183</strain>
    </source>
</reference>
<keyword evidence="8 13" id="KW-0812">Transmembrane</keyword>
<dbReference type="GO" id="GO:0006811">
    <property type="term" value="P:monoatomic ion transport"/>
    <property type="evidence" value="ECO:0007669"/>
    <property type="project" value="UniProtKB-KW"/>
</dbReference>
<dbReference type="EMBL" id="FNZU01000001">
    <property type="protein sequence ID" value="SEK17665.1"/>
    <property type="molecule type" value="Genomic_DNA"/>
</dbReference>
<comment type="function">
    <text evidence="1">Multidrug efflux pump.</text>
</comment>
<feature type="transmembrane region" description="Helical" evidence="13">
    <location>
        <begin position="288"/>
        <end position="308"/>
    </location>
</feature>
<evidence type="ECO:0000256" key="5">
    <source>
        <dbReference type="ARBA" id="ARBA00022448"/>
    </source>
</evidence>
<evidence type="ECO:0000256" key="10">
    <source>
        <dbReference type="ARBA" id="ARBA00023065"/>
    </source>
</evidence>
<evidence type="ECO:0000256" key="13">
    <source>
        <dbReference type="SAM" id="Phobius"/>
    </source>
</evidence>
<feature type="transmembrane region" description="Helical" evidence="13">
    <location>
        <begin position="98"/>
        <end position="117"/>
    </location>
</feature>
<protein>
    <recommendedName>
        <fullName evidence="4">Probable multidrug resistance protein NorM</fullName>
    </recommendedName>
    <alternativeName>
        <fullName evidence="12">Multidrug-efflux transporter</fullName>
    </alternativeName>
</protein>
<dbReference type="PANTHER" id="PTHR43298:SF2">
    <property type="entry name" value="FMN_FAD EXPORTER YEEO-RELATED"/>
    <property type="match status" value="1"/>
</dbReference>
<evidence type="ECO:0000256" key="6">
    <source>
        <dbReference type="ARBA" id="ARBA00022449"/>
    </source>
</evidence>
<dbReference type="NCBIfam" id="TIGR00797">
    <property type="entry name" value="matE"/>
    <property type="match status" value="1"/>
</dbReference>
<keyword evidence="7" id="KW-1003">Cell membrane</keyword>
<keyword evidence="11 13" id="KW-0472">Membrane</keyword>
<accession>A0A1H7F3G9</accession>
<evidence type="ECO:0000313" key="15">
    <source>
        <dbReference type="Proteomes" id="UP000199081"/>
    </source>
</evidence>
<keyword evidence="10" id="KW-0406">Ion transport</keyword>
<feature type="transmembrane region" description="Helical" evidence="13">
    <location>
        <begin position="175"/>
        <end position="194"/>
    </location>
</feature>
<keyword evidence="15" id="KW-1185">Reference proteome</keyword>
<dbReference type="OrthoDB" id="9811110at2"/>
<proteinExistence type="inferred from homology"/>
<feature type="transmembrane region" description="Helical" evidence="13">
    <location>
        <begin position="361"/>
        <end position="386"/>
    </location>
</feature>
<dbReference type="PANTHER" id="PTHR43298">
    <property type="entry name" value="MULTIDRUG RESISTANCE PROTEIN NORM-RELATED"/>
    <property type="match status" value="1"/>
</dbReference>
<dbReference type="Pfam" id="PF01554">
    <property type="entry name" value="MatE"/>
    <property type="match status" value="2"/>
</dbReference>
<evidence type="ECO:0000256" key="7">
    <source>
        <dbReference type="ARBA" id="ARBA00022475"/>
    </source>
</evidence>
<evidence type="ECO:0000256" key="12">
    <source>
        <dbReference type="ARBA" id="ARBA00031636"/>
    </source>
</evidence>
<dbReference type="AlphaFoldDB" id="A0A1H7F3G9"/>
<evidence type="ECO:0000256" key="9">
    <source>
        <dbReference type="ARBA" id="ARBA00022989"/>
    </source>
</evidence>
<dbReference type="InterPro" id="IPR002528">
    <property type="entry name" value="MATE_fam"/>
</dbReference>
<dbReference type="InterPro" id="IPR048279">
    <property type="entry name" value="MdtK-like"/>
</dbReference>
<dbReference type="PIRSF" id="PIRSF006603">
    <property type="entry name" value="DinF"/>
    <property type="match status" value="1"/>
</dbReference>
<keyword evidence="5" id="KW-0813">Transport</keyword>
<dbReference type="STRING" id="426702.SAMN04488099_10135"/>
<comment type="similarity">
    <text evidence="3">Belongs to the multi antimicrobial extrusion (MATE) (TC 2.A.66.1) family.</text>
</comment>
<feature type="transmembrane region" description="Helical" evidence="13">
    <location>
        <begin position="243"/>
        <end position="268"/>
    </location>
</feature>
<comment type="subcellular location">
    <subcellularLocation>
        <location evidence="2">Cell membrane</location>
        <topology evidence="2">Multi-pass membrane protein</topology>
    </subcellularLocation>
</comment>
<sequence>MKNMSSEQMGTMPINKLVLTLSLPMMLSMFVQSLYSAIDSMFVAQISEEALAALSLAFPVQMLMIAIQIGSAVGMNAELSRRLGEGKRGLASAAANNGVFLSFFHYFIFLIFGLFLVRPFFEMQTDNAQIIEYGIEYTFIITTLSIGKTMQIMYERILQSTGRTFYTMITQGSGAILNIILDPILIFGLLGMPAMGVRGAAIATVISQMISALMAFIINAKVNSDVDMEYRGFRPDFSVIKRIYSIGVPSMVMTSITSVVTLIFNNILLQFTSTAAAVYGVYIRVQGFAFMPVFGLNNGMIPIVSYNFGAKNKERLTQAIRVSIMYGIGIMLLGTLIIQVFPDQLLALFNASGEMLEIGRAALRIISLSFVFAGVSIMLASVFQALGNPMYSLWIQVIRQFIVLVPVAYALSLTGDVNAVWWSKLISETVTIILALITMRYIYNKKIDPLDELDLETERRPLKKQVATDNR</sequence>
<feature type="transmembrane region" description="Helical" evidence="13">
    <location>
        <begin position="425"/>
        <end position="443"/>
    </location>
</feature>
<gene>
    <name evidence="14" type="ORF">SAMN04488099_10135</name>
</gene>
<evidence type="ECO:0000256" key="1">
    <source>
        <dbReference type="ARBA" id="ARBA00003408"/>
    </source>
</evidence>
<feature type="transmembrane region" description="Helical" evidence="13">
    <location>
        <begin position="393"/>
        <end position="413"/>
    </location>
</feature>
<evidence type="ECO:0000313" key="14">
    <source>
        <dbReference type="EMBL" id="SEK17665.1"/>
    </source>
</evidence>
<feature type="transmembrane region" description="Helical" evidence="13">
    <location>
        <begin position="200"/>
        <end position="222"/>
    </location>
</feature>
<evidence type="ECO:0000256" key="11">
    <source>
        <dbReference type="ARBA" id="ARBA00023136"/>
    </source>
</evidence>
<evidence type="ECO:0000256" key="3">
    <source>
        <dbReference type="ARBA" id="ARBA00010199"/>
    </source>
</evidence>
<keyword evidence="9 13" id="KW-1133">Transmembrane helix</keyword>
<dbReference type="GO" id="GO:0042910">
    <property type="term" value="F:xenobiotic transmembrane transporter activity"/>
    <property type="evidence" value="ECO:0007669"/>
    <property type="project" value="InterPro"/>
</dbReference>
<dbReference type="GO" id="GO:0005886">
    <property type="term" value="C:plasma membrane"/>
    <property type="evidence" value="ECO:0007669"/>
    <property type="project" value="UniProtKB-SubCell"/>
</dbReference>
<dbReference type="Proteomes" id="UP000199081">
    <property type="component" value="Unassembled WGS sequence"/>
</dbReference>
<feature type="transmembrane region" description="Helical" evidence="13">
    <location>
        <begin position="52"/>
        <end position="77"/>
    </location>
</feature>
<dbReference type="CDD" id="cd13144">
    <property type="entry name" value="MATE_like_4"/>
    <property type="match status" value="1"/>
</dbReference>
<evidence type="ECO:0000256" key="8">
    <source>
        <dbReference type="ARBA" id="ARBA00022692"/>
    </source>
</evidence>
<feature type="transmembrane region" description="Helical" evidence="13">
    <location>
        <begin position="320"/>
        <end position="341"/>
    </location>
</feature>
<keyword evidence="6" id="KW-0050">Antiport</keyword>
<dbReference type="RefSeq" id="WP_091478163.1">
    <property type="nucleotide sequence ID" value="NZ_BJYC01000001.1"/>
</dbReference>
<evidence type="ECO:0000256" key="4">
    <source>
        <dbReference type="ARBA" id="ARBA00020268"/>
    </source>
</evidence>
<dbReference type="GO" id="GO:0015297">
    <property type="term" value="F:antiporter activity"/>
    <property type="evidence" value="ECO:0007669"/>
    <property type="project" value="UniProtKB-KW"/>
</dbReference>
<dbReference type="InterPro" id="IPR050222">
    <property type="entry name" value="MATE_MdtK"/>
</dbReference>